<feature type="transmembrane region" description="Helical" evidence="2">
    <location>
        <begin position="250"/>
        <end position="271"/>
    </location>
</feature>
<feature type="transmembrane region" description="Helical" evidence="2">
    <location>
        <begin position="162"/>
        <end position="183"/>
    </location>
</feature>
<comment type="caution">
    <text evidence="3">The sequence shown here is derived from an EMBL/GenBank/DDBJ whole genome shotgun (WGS) entry which is preliminary data.</text>
</comment>
<proteinExistence type="predicted"/>
<dbReference type="InterPro" id="IPR053160">
    <property type="entry name" value="MFS_DHA3_Transporter"/>
</dbReference>
<dbReference type="PANTHER" id="PTHR23530:SF1">
    <property type="entry name" value="PERMEASE, MAJOR FACILITATOR SUPERFAMILY-RELATED"/>
    <property type="match status" value="1"/>
</dbReference>
<gene>
    <name evidence="3" type="ORF">H7C19_28780</name>
</gene>
<name>A0A7X0RVY9_9BACL</name>
<evidence type="ECO:0000313" key="4">
    <source>
        <dbReference type="Proteomes" id="UP000547209"/>
    </source>
</evidence>
<dbReference type="Pfam" id="PF07690">
    <property type="entry name" value="MFS_1"/>
    <property type="match status" value="1"/>
</dbReference>
<dbReference type="SUPFAM" id="SSF103473">
    <property type="entry name" value="MFS general substrate transporter"/>
    <property type="match status" value="1"/>
</dbReference>
<evidence type="ECO:0000256" key="1">
    <source>
        <dbReference type="ARBA" id="ARBA00004651"/>
    </source>
</evidence>
<dbReference type="AlphaFoldDB" id="A0A7X0RVY9"/>
<sequence>MAGPLQNVRILFVIRFFSNLIPAYVIERLYWEERGMTIQMVVYAEMIFAFTIVGLEVPSGIIADRWGRKRMIVLSALMGCGEFLVLLFASDFWHFALVVVLAAIGRSASSGAEDALLYDSLKASGRERLFERYLGRLNALDIVSIMIAALCGSFLAQRFDYALNYGISLVSMLAAFALSLLLVDPTRHGEPEAIQDRPIPLRAYLTASVRFFRDHPGVRLVVLSGIVTGAAINFVDEFWQTYLDRLGIPVLYFGLASAGIFVLRLPGNLCIHKLKTRISERRLLSIVIAALAAGFAGLACLPKFGGLAALGLVCLFAGLVEPLARGYLHHRIDDSSMRATIGSFQSLGENAALSAVGVGFGYFSSRLDIFGGFGFLALVCAAYLTYFMFASRSVE</sequence>
<accession>A0A7X0RVY9</accession>
<dbReference type="GO" id="GO:0022857">
    <property type="term" value="F:transmembrane transporter activity"/>
    <property type="evidence" value="ECO:0007669"/>
    <property type="project" value="InterPro"/>
</dbReference>
<dbReference type="PANTHER" id="PTHR23530">
    <property type="entry name" value="TRANSPORT PROTEIN-RELATED"/>
    <property type="match status" value="1"/>
</dbReference>
<feature type="transmembrane region" description="Helical" evidence="2">
    <location>
        <begin position="37"/>
        <end position="59"/>
    </location>
</feature>
<keyword evidence="2" id="KW-1133">Transmembrane helix</keyword>
<feature type="transmembrane region" description="Helical" evidence="2">
    <location>
        <begin position="12"/>
        <end position="31"/>
    </location>
</feature>
<comment type="subcellular location">
    <subcellularLocation>
        <location evidence="1">Cell membrane</location>
        <topology evidence="1">Multi-pass membrane protein</topology>
    </subcellularLocation>
</comment>
<feature type="transmembrane region" description="Helical" evidence="2">
    <location>
        <begin position="307"/>
        <end position="328"/>
    </location>
</feature>
<keyword evidence="4" id="KW-1185">Reference proteome</keyword>
<protein>
    <submittedName>
        <fullName evidence="3">MFS transporter</fullName>
    </submittedName>
</protein>
<organism evidence="3 4">
    <name type="scientific">Cohnella nanjingensis</name>
    <dbReference type="NCBI Taxonomy" id="1387779"/>
    <lineage>
        <taxon>Bacteria</taxon>
        <taxon>Bacillati</taxon>
        <taxon>Bacillota</taxon>
        <taxon>Bacilli</taxon>
        <taxon>Bacillales</taxon>
        <taxon>Paenibacillaceae</taxon>
        <taxon>Cohnella</taxon>
    </lineage>
</organism>
<dbReference type="EMBL" id="JACJVP010000051">
    <property type="protein sequence ID" value="MBB6674684.1"/>
    <property type="molecule type" value="Genomic_DNA"/>
</dbReference>
<dbReference type="RefSeq" id="WP_185672544.1">
    <property type="nucleotide sequence ID" value="NZ_JACJVP010000051.1"/>
</dbReference>
<dbReference type="InterPro" id="IPR011701">
    <property type="entry name" value="MFS"/>
</dbReference>
<dbReference type="GO" id="GO:0005886">
    <property type="term" value="C:plasma membrane"/>
    <property type="evidence" value="ECO:0007669"/>
    <property type="project" value="UniProtKB-SubCell"/>
</dbReference>
<keyword evidence="2" id="KW-0812">Transmembrane</keyword>
<dbReference type="Gene3D" id="1.20.1250.20">
    <property type="entry name" value="MFS general substrate transporter like domains"/>
    <property type="match status" value="1"/>
</dbReference>
<dbReference type="Proteomes" id="UP000547209">
    <property type="component" value="Unassembled WGS sequence"/>
</dbReference>
<keyword evidence="2" id="KW-0472">Membrane</keyword>
<reference evidence="3 4" key="1">
    <citation type="submission" date="2020-08" db="EMBL/GenBank/DDBJ databases">
        <title>Cohnella phylogeny.</title>
        <authorList>
            <person name="Dunlap C."/>
        </authorList>
    </citation>
    <scope>NUCLEOTIDE SEQUENCE [LARGE SCALE GENOMIC DNA]</scope>
    <source>
        <strain evidence="3 4">DSM 28246</strain>
    </source>
</reference>
<feature type="transmembrane region" description="Helical" evidence="2">
    <location>
        <begin position="340"/>
        <end position="363"/>
    </location>
</feature>
<feature type="transmembrane region" description="Helical" evidence="2">
    <location>
        <begin position="137"/>
        <end position="156"/>
    </location>
</feature>
<dbReference type="InterPro" id="IPR036259">
    <property type="entry name" value="MFS_trans_sf"/>
</dbReference>
<feature type="transmembrane region" description="Helical" evidence="2">
    <location>
        <begin position="369"/>
        <end position="389"/>
    </location>
</feature>
<evidence type="ECO:0000313" key="3">
    <source>
        <dbReference type="EMBL" id="MBB6674684.1"/>
    </source>
</evidence>
<evidence type="ECO:0000256" key="2">
    <source>
        <dbReference type="SAM" id="Phobius"/>
    </source>
</evidence>
<feature type="transmembrane region" description="Helical" evidence="2">
    <location>
        <begin position="283"/>
        <end position="301"/>
    </location>
</feature>